<organism evidence="1 2">
    <name type="scientific">Roseiconus nitratireducens</name>
    <dbReference type="NCBI Taxonomy" id="2605748"/>
    <lineage>
        <taxon>Bacteria</taxon>
        <taxon>Pseudomonadati</taxon>
        <taxon>Planctomycetota</taxon>
        <taxon>Planctomycetia</taxon>
        <taxon>Pirellulales</taxon>
        <taxon>Pirellulaceae</taxon>
        <taxon>Roseiconus</taxon>
    </lineage>
</organism>
<dbReference type="GO" id="GO:0005829">
    <property type="term" value="C:cytosol"/>
    <property type="evidence" value="ECO:0007669"/>
    <property type="project" value="TreeGrafter"/>
</dbReference>
<dbReference type="InterPro" id="IPR052341">
    <property type="entry name" value="LOG_family_nucleotidases"/>
</dbReference>
<sequence>MQRLEFETLQELQQHLQAGKSVDHAVFHALDLRPLREELLAAKPRRPILLGCRVDDPTLDAMEHPVVFPPLDDLPFRAYRGDLYTPEELLGGYKIGDPEGHAKTLDGRCFRHYQQTHQAHAADAYVTLARRLHDHSITDALQELIEGRNVVAIMGGHSMPRGTELYLQIARLARDLTRRGLLVTSGGGPGAMEATHLGAWFAERDDEELQQANAMLAAAPQYQPITQWMDAAFRVCECFPLTSSSACESLGIPTWLYGHEPPTCFATKIAKYFANSVREEGLLAIANCGVIFTPGNEGTIQEVFQDAAQNRYKTFEHASPMVFFGRDYWTNQKPIYPALKTISANRDYNTLITITDDLGAIVQTVTDFAHTLAKHRSLSDR</sequence>
<gene>
    <name evidence="1" type="ORF">FYK55_03095</name>
</gene>
<proteinExistence type="predicted"/>
<keyword evidence="2" id="KW-1185">Reference proteome</keyword>
<name>A0A5M6DKP9_9BACT</name>
<dbReference type="EMBL" id="VWOX01000002">
    <property type="protein sequence ID" value="KAA5545915.1"/>
    <property type="molecule type" value="Genomic_DNA"/>
</dbReference>
<dbReference type="RefSeq" id="WP_150074789.1">
    <property type="nucleotide sequence ID" value="NZ_VWOX01000002.1"/>
</dbReference>
<evidence type="ECO:0008006" key="3">
    <source>
        <dbReference type="Google" id="ProtNLM"/>
    </source>
</evidence>
<dbReference type="SUPFAM" id="SSF102405">
    <property type="entry name" value="MCP/YpsA-like"/>
    <property type="match status" value="1"/>
</dbReference>
<dbReference type="Proteomes" id="UP000324479">
    <property type="component" value="Unassembled WGS sequence"/>
</dbReference>
<protein>
    <recommendedName>
        <fullName evidence="3">Rossmann-fold nucleotide-binding protein</fullName>
    </recommendedName>
</protein>
<reference evidence="1 2" key="1">
    <citation type="submission" date="2019-08" db="EMBL/GenBank/DDBJ databases">
        <authorList>
            <person name="Dhanesh K."/>
            <person name="Kumar G."/>
            <person name="Sasikala C."/>
            <person name="Venkata Ramana C."/>
        </authorList>
    </citation>
    <scope>NUCLEOTIDE SEQUENCE [LARGE SCALE GENOMIC DNA]</scope>
    <source>
        <strain evidence="1 2">JC645</strain>
    </source>
</reference>
<dbReference type="PANTHER" id="PTHR43393:SF3">
    <property type="entry name" value="LYSINE DECARBOXYLASE-LIKE PROTEIN"/>
    <property type="match status" value="1"/>
</dbReference>
<evidence type="ECO:0000313" key="2">
    <source>
        <dbReference type="Proteomes" id="UP000324479"/>
    </source>
</evidence>
<dbReference type="AlphaFoldDB" id="A0A5M6DKP9"/>
<dbReference type="PANTHER" id="PTHR43393">
    <property type="entry name" value="CYTOKININ RIBOSIDE 5'-MONOPHOSPHATE PHOSPHORIBOHYDROLASE"/>
    <property type="match status" value="1"/>
</dbReference>
<comment type="caution">
    <text evidence="1">The sequence shown here is derived from an EMBL/GenBank/DDBJ whole genome shotgun (WGS) entry which is preliminary data.</text>
</comment>
<dbReference type="Gene3D" id="3.40.50.450">
    <property type="match status" value="1"/>
</dbReference>
<accession>A0A5M6DKP9</accession>
<evidence type="ECO:0000313" key="1">
    <source>
        <dbReference type="EMBL" id="KAA5545915.1"/>
    </source>
</evidence>